<dbReference type="PANTHER" id="PTHR11439:SF483">
    <property type="entry name" value="PEPTIDE SYNTHASE GLIP-LIKE, PUTATIVE (AFU_ORTHOLOGUE AFUA_3G12920)-RELATED"/>
    <property type="match status" value="1"/>
</dbReference>
<name>A0A6L2KCX2_TANCI</name>
<evidence type="ECO:0000259" key="3">
    <source>
        <dbReference type="Pfam" id="PF13976"/>
    </source>
</evidence>
<sequence>MAFLSAVFSPCYPPTNNQHSSSSNLRNQATIQDDRVTVQQVQGEGLMVRQCTQPMQRRDVAWFMEKVLLVQAHDEGKELDEEQLAYLANPRVADGQVAQTITHNAAFQNDDLDTYDFDYDNIFSAKARIKPILYDGNVLSKAYDALSMVDDEEPLILAEESQLKMVEKQNNPIMKKEKIYISPISYSELNKLAEDFGKCFVPQQELSAEQKFWLQSSDKNSEEPSNSNTPLKIEVSSELPKLQAKDTVISKLKKIILSFRENVNPAKVKKDIDEIKTINIKLEHSMAKLLSENEKLHKGKEHLEKTYKELYDSIKPSCVHAKEQCDSLIVNLNSKSMENAYLKAQIQKKVFANAASKPHATSIAPGISKLDLEPLALKILKNKDAHLEYIKHSRKHVDILQEIVKSARALCPLDSNLDSAYKYVQRIQEVVQIVLWYLDSGCSKHMTRNRSQLTNFVNKFLGTVKFGYDQIAKIMGYGDYQIGNVTISRVYYVEGLRHNLFSVGQFHDLDLKVAFRKHTCFVCNLEGVDLLIGSQRINLNTLSIGDMMKSSLICLLLKASKTKSWLWHQRLSHLNFGTIIKLAKQGLVRVLEVAAPVPAISTSTSSSISVDQDVQSPSTSQIPQESPSHVIPLGAEEVDHDIKVVILNNVHSVNQPPKHISKWTKDHLIDNNAFLNDILREEVYVSQPDGFVDPENPNHMYKLKKALYGLKKAPRGWYDLLLSFLLSQKFSKGTVDHTLFIRREANYILLISQSPRGIFHNQSKFALEIIKKYSMETGNPVDTPMVEKSKLDADPQGKEVEHTHYRKMIGSLMYLTANETDLQFVVCMCARFMYCTTAFADADYAGCQDTKRSTSGSMLLLGDRLVSWSSRK</sequence>
<evidence type="ECO:0000259" key="4">
    <source>
        <dbReference type="Pfam" id="PF22936"/>
    </source>
</evidence>
<dbReference type="Pfam" id="PF22936">
    <property type="entry name" value="Pol_BBD"/>
    <property type="match status" value="1"/>
</dbReference>
<dbReference type="EMBL" id="BKCJ010002254">
    <property type="protein sequence ID" value="GEU47318.1"/>
    <property type="molecule type" value="Genomic_DNA"/>
</dbReference>
<proteinExistence type="predicted"/>
<organism evidence="5">
    <name type="scientific">Tanacetum cinerariifolium</name>
    <name type="common">Dalmatian daisy</name>
    <name type="synonym">Chrysanthemum cinerariifolium</name>
    <dbReference type="NCBI Taxonomy" id="118510"/>
    <lineage>
        <taxon>Eukaryota</taxon>
        <taxon>Viridiplantae</taxon>
        <taxon>Streptophyta</taxon>
        <taxon>Embryophyta</taxon>
        <taxon>Tracheophyta</taxon>
        <taxon>Spermatophyta</taxon>
        <taxon>Magnoliopsida</taxon>
        <taxon>eudicotyledons</taxon>
        <taxon>Gunneridae</taxon>
        <taxon>Pentapetalae</taxon>
        <taxon>asterids</taxon>
        <taxon>campanulids</taxon>
        <taxon>Asterales</taxon>
        <taxon>Asteraceae</taxon>
        <taxon>Asteroideae</taxon>
        <taxon>Anthemideae</taxon>
        <taxon>Anthemidinae</taxon>
        <taxon>Tanacetum</taxon>
    </lineage>
</organism>
<feature type="compositionally biased region" description="Low complexity" evidence="1">
    <location>
        <begin position="608"/>
        <end position="618"/>
    </location>
</feature>
<gene>
    <name evidence="5" type="ORF">Tci_019296</name>
</gene>
<dbReference type="InterPro" id="IPR054722">
    <property type="entry name" value="PolX-like_BBD"/>
</dbReference>
<accession>A0A6L2KCX2</accession>
<dbReference type="PANTHER" id="PTHR11439">
    <property type="entry name" value="GAG-POL-RELATED RETROTRANSPOSON"/>
    <property type="match status" value="1"/>
</dbReference>
<comment type="caution">
    <text evidence="5">The sequence shown here is derived from an EMBL/GenBank/DDBJ whole genome shotgun (WGS) entry which is preliminary data.</text>
</comment>
<dbReference type="InterPro" id="IPR013103">
    <property type="entry name" value="RVT_2"/>
</dbReference>
<reference evidence="5" key="1">
    <citation type="journal article" date="2019" name="Sci. Rep.">
        <title>Draft genome of Tanacetum cinerariifolium, the natural source of mosquito coil.</title>
        <authorList>
            <person name="Yamashiro T."/>
            <person name="Shiraishi A."/>
            <person name="Satake H."/>
            <person name="Nakayama K."/>
        </authorList>
    </citation>
    <scope>NUCLEOTIDE SEQUENCE</scope>
</reference>
<dbReference type="Pfam" id="PF13976">
    <property type="entry name" value="gag_pre-integrs"/>
    <property type="match status" value="1"/>
</dbReference>
<feature type="region of interest" description="Disordered" evidence="1">
    <location>
        <begin position="608"/>
        <end position="627"/>
    </location>
</feature>
<dbReference type="AlphaFoldDB" id="A0A6L2KCX2"/>
<feature type="domain" description="Retrovirus-related Pol polyprotein from transposon TNT 1-94-like beta-barrel" evidence="4">
    <location>
        <begin position="436"/>
        <end position="508"/>
    </location>
</feature>
<evidence type="ECO:0000256" key="1">
    <source>
        <dbReference type="SAM" id="MobiDB-lite"/>
    </source>
</evidence>
<evidence type="ECO:0000259" key="2">
    <source>
        <dbReference type="Pfam" id="PF07727"/>
    </source>
</evidence>
<evidence type="ECO:0000313" key="5">
    <source>
        <dbReference type="EMBL" id="GEU47318.1"/>
    </source>
</evidence>
<protein>
    <submittedName>
        <fullName evidence="5">Retrotransposon protein, putative, unclassified</fullName>
    </submittedName>
</protein>
<dbReference type="Pfam" id="PF07727">
    <property type="entry name" value="RVT_2"/>
    <property type="match status" value="1"/>
</dbReference>
<feature type="domain" description="Reverse transcriptase Ty1/copia-type" evidence="2">
    <location>
        <begin position="663"/>
        <end position="751"/>
    </location>
</feature>
<dbReference type="InterPro" id="IPR025724">
    <property type="entry name" value="GAG-pre-integrase_dom"/>
</dbReference>
<feature type="domain" description="GAG-pre-integrase" evidence="3">
    <location>
        <begin position="548"/>
        <end position="591"/>
    </location>
</feature>